<dbReference type="EC" id="3.5.1.122" evidence="3 8"/>
<evidence type="ECO:0000313" key="10">
    <source>
        <dbReference type="EMBL" id="RLN30860.1"/>
    </source>
</evidence>
<organism evidence="10 11">
    <name type="scientific">Panicum miliaceum</name>
    <name type="common">Proso millet</name>
    <name type="synonym">Broomcorn millet</name>
    <dbReference type="NCBI Taxonomy" id="4540"/>
    <lineage>
        <taxon>Eukaryota</taxon>
        <taxon>Viridiplantae</taxon>
        <taxon>Streptophyta</taxon>
        <taxon>Embryophyta</taxon>
        <taxon>Tracheophyta</taxon>
        <taxon>Spermatophyta</taxon>
        <taxon>Magnoliopsida</taxon>
        <taxon>Liliopsida</taxon>
        <taxon>Poales</taxon>
        <taxon>Poaceae</taxon>
        <taxon>PACMAD clade</taxon>
        <taxon>Panicoideae</taxon>
        <taxon>Panicodae</taxon>
        <taxon>Paniceae</taxon>
        <taxon>Panicinae</taxon>
        <taxon>Panicum</taxon>
        <taxon>Panicum sect. Panicum</taxon>
    </lineage>
</organism>
<evidence type="ECO:0000256" key="2">
    <source>
        <dbReference type="ARBA" id="ARBA00011245"/>
    </source>
</evidence>
<comment type="similarity">
    <text evidence="1 8">Belongs to the NTAQ1 family.</text>
</comment>
<comment type="subunit">
    <text evidence="2 8">Monomer.</text>
</comment>
<dbReference type="PANTHER" id="PTHR13035:SF0">
    <property type="entry name" value="PROTEIN N-TERMINAL GLUTAMINE AMIDOHYDROLASE"/>
    <property type="match status" value="1"/>
</dbReference>
<evidence type="ECO:0000256" key="1">
    <source>
        <dbReference type="ARBA" id="ARBA00008985"/>
    </source>
</evidence>
<keyword evidence="11" id="KW-1185">Reference proteome</keyword>
<evidence type="ECO:0000256" key="8">
    <source>
        <dbReference type="RuleBase" id="RU367082"/>
    </source>
</evidence>
<dbReference type="GO" id="GO:0005634">
    <property type="term" value="C:nucleus"/>
    <property type="evidence" value="ECO:0007669"/>
    <property type="project" value="TreeGrafter"/>
</dbReference>
<evidence type="ECO:0000313" key="11">
    <source>
        <dbReference type="Proteomes" id="UP000275267"/>
    </source>
</evidence>
<evidence type="ECO:0000256" key="5">
    <source>
        <dbReference type="ARBA" id="ARBA00022801"/>
    </source>
</evidence>
<comment type="function">
    <text evidence="8">Mediates the side-chain deamidation of N-terminal glutamine residues to glutamate, an important step in N-end rule pathway of protein degradation. Conversion of the resulting N-terminal glutamine to glutamate renders the protein susceptible to arginylation, polyubiquitination and degradation as specified by the N-end rule. Does not act on substrates with internal or C-terminal glutamine and does not act on non-glutamine residues in any position.</text>
</comment>
<proteinExistence type="inferred from homology"/>
<comment type="catalytic activity">
    <reaction evidence="7 8">
        <text>N-terminal L-glutaminyl-[protein] + H2O = N-terminal L-glutamyl-[protein] + NH4(+)</text>
        <dbReference type="Rhea" id="RHEA:50680"/>
        <dbReference type="Rhea" id="RHEA-COMP:12668"/>
        <dbReference type="Rhea" id="RHEA-COMP:12777"/>
        <dbReference type="ChEBI" id="CHEBI:15377"/>
        <dbReference type="ChEBI" id="CHEBI:28938"/>
        <dbReference type="ChEBI" id="CHEBI:64721"/>
        <dbReference type="ChEBI" id="CHEBI:64722"/>
        <dbReference type="EC" id="3.5.1.122"/>
    </reaction>
</comment>
<dbReference type="AlphaFoldDB" id="A0A3L6T2A3"/>
<name>A0A3L6T2A3_PANMI</name>
<dbReference type="GO" id="GO:0005829">
    <property type="term" value="C:cytosol"/>
    <property type="evidence" value="ECO:0007669"/>
    <property type="project" value="TreeGrafter"/>
</dbReference>
<dbReference type="STRING" id="4540.A0A3L6T2A3"/>
<keyword evidence="5 8" id="KW-0378">Hydrolase</keyword>
<dbReference type="OrthoDB" id="191192at2759"/>
<comment type="caution">
    <text evidence="10">The sequence shown here is derived from an EMBL/GenBank/DDBJ whole genome shotgun (WGS) entry which is preliminary data.</text>
</comment>
<dbReference type="Gene3D" id="3.10.620.10">
    <property type="entry name" value="Protein N-terminal glutamine amidohydrolase, alpha beta roll"/>
    <property type="match status" value="1"/>
</dbReference>
<dbReference type="InterPro" id="IPR037132">
    <property type="entry name" value="N_Gln_amidohydro_ab_roll_sf"/>
</dbReference>
<dbReference type="GO" id="GO:0008418">
    <property type="term" value="F:protein-N-terminal asparagine amidohydrolase activity"/>
    <property type="evidence" value="ECO:0007669"/>
    <property type="project" value="UniProtKB-UniRule"/>
</dbReference>
<gene>
    <name evidence="10" type="ORF">C2845_PM05G24040</name>
</gene>
<dbReference type="PANTHER" id="PTHR13035">
    <property type="entry name" value="PROTEIN N-TERMINAL GLUTAMINE AMIDOHYDROLASE"/>
    <property type="match status" value="1"/>
</dbReference>
<evidence type="ECO:0000256" key="4">
    <source>
        <dbReference type="ARBA" id="ARBA00021247"/>
    </source>
</evidence>
<dbReference type="InterPro" id="IPR023128">
    <property type="entry name" value="Prot_N_Gln_amidohydro_ab_roll"/>
</dbReference>
<reference evidence="11" key="1">
    <citation type="journal article" date="2019" name="Nat. Commun.">
        <title>The genome of broomcorn millet.</title>
        <authorList>
            <person name="Zou C."/>
            <person name="Miki D."/>
            <person name="Li D."/>
            <person name="Tang Q."/>
            <person name="Xiao L."/>
            <person name="Rajput S."/>
            <person name="Deng P."/>
            <person name="Jia W."/>
            <person name="Huang R."/>
            <person name="Zhang M."/>
            <person name="Sun Y."/>
            <person name="Hu J."/>
            <person name="Fu X."/>
            <person name="Schnable P.S."/>
            <person name="Li F."/>
            <person name="Zhang H."/>
            <person name="Feng B."/>
            <person name="Zhu X."/>
            <person name="Liu R."/>
            <person name="Schnable J.C."/>
            <person name="Zhu J.-K."/>
            <person name="Zhang H."/>
        </authorList>
    </citation>
    <scope>NUCLEOTIDE SEQUENCE [LARGE SCALE GENOMIC DNA]</scope>
</reference>
<protein>
    <recommendedName>
        <fullName evidence="4 8">Protein N-terminal glutamine amidohydrolase</fullName>
        <ecNumber evidence="3 8">3.5.1.122</ecNumber>
    </recommendedName>
    <alternativeName>
        <fullName evidence="6 8">Protein NH2-terminal glutamine deamidase</fullName>
    </alternativeName>
</protein>
<evidence type="ECO:0000259" key="9">
    <source>
        <dbReference type="Pfam" id="PF09764"/>
    </source>
</evidence>
<feature type="domain" description="Protein N-terminal glutamine amidohydrolase alpha beta roll" evidence="9">
    <location>
        <begin position="4"/>
        <end position="164"/>
    </location>
</feature>
<dbReference type="EMBL" id="PQIB02000003">
    <property type="protein sequence ID" value="RLN30860.1"/>
    <property type="molecule type" value="Genomic_DNA"/>
</dbReference>
<evidence type="ECO:0000256" key="6">
    <source>
        <dbReference type="ARBA" id="ARBA00029677"/>
    </source>
</evidence>
<dbReference type="Pfam" id="PF09764">
    <property type="entry name" value="Nt_Gln_amidase"/>
    <property type="match status" value="1"/>
</dbReference>
<evidence type="ECO:0000256" key="3">
    <source>
        <dbReference type="ARBA" id="ARBA00012718"/>
    </source>
</evidence>
<sequence length="182" mass="20620">MGTDLFVVFISNEEKKVPLWHQKASNSDDGFICWDYHVICIQSRRNKGEVLDLVWDLDSDLPFPSPFSQYVSDAIQPLAFGDSIYRRLFRVVHAPLFLQSFASDRSHMKDPAGNWIQLPPKYDPIVAADGTTNNLHEYIAISVDDVADLESMVNDVYSNKHGVVKSEEAYLVPNGAFMMMFA</sequence>
<dbReference type="InterPro" id="IPR039733">
    <property type="entry name" value="NTAQ1"/>
</dbReference>
<dbReference type="Proteomes" id="UP000275267">
    <property type="component" value="Unassembled WGS sequence"/>
</dbReference>
<accession>A0A3L6T2A3</accession>
<dbReference type="GO" id="GO:0070773">
    <property type="term" value="F:protein-N-terminal glutamine amidohydrolase activity"/>
    <property type="evidence" value="ECO:0007669"/>
    <property type="project" value="UniProtKB-UniRule"/>
</dbReference>
<evidence type="ECO:0000256" key="7">
    <source>
        <dbReference type="ARBA" id="ARBA00048768"/>
    </source>
</evidence>